<dbReference type="OrthoDB" id="3219396at2759"/>
<accession>A0A6P7X6M6</accession>
<evidence type="ECO:0000259" key="1">
    <source>
        <dbReference type="PROSITE" id="PS50181"/>
    </source>
</evidence>
<dbReference type="GO" id="GO:0019005">
    <property type="term" value="C:SCF ubiquitin ligase complex"/>
    <property type="evidence" value="ECO:0007669"/>
    <property type="project" value="TreeGrafter"/>
</dbReference>
<dbReference type="PROSITE" id="PS50181">
    <property type="entry name" value="FBOX"/>
    <property type="match status" value="1"/>
</dbReference>
<dbReference type="PANTHER" id="PTHR16008:SF4">
    <property type="entry name" value="F-BOX ONLY PROTEIN 4"/>
    <property type="match status" value="1"/>
</dbReference>
<dbReference type="FunCoup" id="A0A6P7X6M6">
    <property type="interactions" value="387"/>
</dbReference>
<evidence type="ECO:0000313" key="2">
    <source>
        <dbReference type="Proteomes" id="UP000515156"/>
    </source>
</evidence>
<dbReference type="AlphaFoldDB" id="A0A6P7X6M6"/>
<dbReference type="InterPro" id="IPR027417">
    <property type="entry name" value="P-loop_NTPase"/>
</dbReference>
<dbReference type="Proteomes" id="UP000515156">
    <property type="component" value="Chromosome 2"/>
</dbReference>
<reference evidence="3" key="1">
    <citation type="submission" date="2025-08" db="UniProtKB">
        <authorList>
            <consortium name="RefSeq"/>
        </authorList>
    </citation>
    <scope>IDENTIFICATION</scope>
</reference>
<dbReference type="GO" id="GO:0000209">
    <property type="term" value="P:protein polyubiquitination"/>
    <property type="evidence" value="ECO:0007669"/>
    <property type="project" value="TreeGrafter"/>
</dbReference>
<dbReference type="SMART" id="SM00256">
    <property type="entry name" value="FBOX"/>
    <property type="match status" value="1"/>
</dbReference>
<sequence>MAENVGLQGEWGRLESVLNTFRHFRDRYLMNPRKPVATEVCPRGARSDGCGEAEEYSENPLQELPVDVQLYIMSFLSPRDICQLGSASHYWHELVRDPVLWRYFLLRDLPTWTSVDWNSLPGADLLKTSISELDDGTPNDYMAEYLRSCPQSRGLKSSLPRYGTMTSFFQSLITHAEPRFAMFGPGLEEMDDSLITRMMNSPGLLPVTGISQRQIDGIGSGVSFLFNNQHKFNILALYSTTSKEREQARTGQSNTVNKMFLHENGTGENQHAFQYRVIPQVQEACRAVDGFIYVANGEAHKKHNWRDEYAHILAMTDPNLGTPNRPLLVLSCVTRAGVKRIPCVYMAHELCINLLNRPWMVQDTEVETLSGLLDGMEWILGQVGIKIFKKLSL</sequence>
<proteinExistence type="predicted"/>
<keyword evidence="2" id="KW-1185">Reference proteome</keyword>
<dbReference type="PANTHER" id="PTHR16008">
    <property type="entry name" value="F-BOX ONLY PROTEIN 4"/>
    <property type="match status" value="1"/>
</dbReference>
<organism evidence="2 3">
    <name type="scientific">Microcaecilia unicolor</name>
    <dbReference type="NCBI Taxonomy" id="1415580"/>
    <lineage>
        <taxon>Eukaryota</taxon>
        <taxon>Metazoa</taxon>
        <taxon>Chordata</taxon>
        <taxon>Craniata</taxon>
        <taxon>Vertebrata</taxon>
        <taxon>Euteleostomi</taxon>
        <taxon>Amphibia</taxon>
        <taxon>Gymnophiona</taxon>
        <taxon>Siphonopidae</taxon>
        <taxon>Microcaecilia</taxon>
    </lineage>
</organism>
<name>A0A6P7X6M6_9AMPH</name>
<dbReference type="SUPFAM" id="SSF81383">
    <property type="entry name" value="F-box domain"/>
    <property type="match status" value="1"/>
</dbReference>
<dbReference type="CTD" id="26272"/>
<dbReference type="RefSeq" id="XP_030048946.1">
    <property type="nucleotide sequence ID" value="XM_030193086.1"/>
</dbReference>
<dbReference type="CDD" id="cd11656">
    <property type="entry name" value="FBX4_GTPase_like"/>
    <property type="match status" value="1"/>
</dbReference>
<dbReference type="KEGG" id="muo:115462964"/>
<dbReference type="GeneID" id="115462964"/>
<dbReference type="Gene3D" id="1.20.1280.50">
    <property type="match status" value="1"/>
</dbReference>
<protein>
    <submittedName>
        <fullName evidence="3">F-box only protein 4 isoform X1</fullName>
    </submittedName>
</protein>
<dbReference type="InParanoid" id="A0A6P7X6M6"/>
<dbReference type="Pfam" id="PF12937">
    <property type="entry name" value="F-box-like"/>
    <property type="match status" value="1"/>
</dbReference>
<gene>
    <name evidence="3" type="primary">FBXO4</name>
</gene>
<feature type="domain" description="F-box" evidence="1">
    <location>
        <begin position="58"/>
        <end position="104"/>
    </location>
</feature>
<evidence type="ECO:0000313" key="3">
    <source>
        <dbReference type="RefSeq" id="XP_030048946.1"/>
    </source>
</evidence>
<dbReference type="GO" id="GO:0031146">
    <property type="term" value="P:SCF-dependent proteasomal ubiquitin-dependent protein catabolic process"/>
    <property type="evidence" value="ECO:0007669"/>
    <property type="project" value="InterPro"/>
</dbReference>
<dbReference type="CDD" id="cd22085">
    <property type="entry name" value="F-box_FBXO4"/>
    <property type="match status" value="1"/>
</dbReference>
<dbReference type="InterPro" id="IPR039588">
    <property type="entry name" value="FBXO4"/>
</dbReference>
<dbReference type="InterPro" id="IPR001810">
    <property type="entry name" value="F-box_dom"/>
</dbReference>
<dbReference type="InterPro" id="IPR036047">
    <property type="entry name" value="F-box-like_dom_sf"/>
</dbReference>
<dbReference type="Gene3D" id="3.40.50.300">
    <property type="entry name" value="P-loop containing nucleotide triphosphate hydrolases"/>
    <property type="match status" value="1"/>
</dbReference>